<name>A0A4R9JZC7_9LEPT</name>
<dbReference type="EMBL" id="RQGF01000035">
    <property type="protein sequence ID" value="TGL58722.1"/>
    <property type="molecule type" value="Genomic_DNA"/>
</dbReference>
<comment type="caution">
    <text evidence="1">The sequence shown here is derived from an EMBL/GenBank/DDBJ whole genome shotgun (WGS) entry which is preliminary data.</text>
</comment>
<dbReference type="AlphaFoldDB" id="A0A4R9JZC7"/>
<dbReference type="RefSeq" id="WP_135650969.1">
    <property type="nucleotide sequence ID" value="NZ_RQGF01000035.1"/>
</dbReference>
<evidence type="ECO:0000313" key="2">
    <source>
        <dbReference type="Proteomes" id="UP000297762"/>
    </source>
</evidence>
<sequence>MRPANYFFFIISIYLISCIPRGEIRITKDNFTGMTNIEMNDFVDGFEFDYSKLKTSTPKLENAKIKFKRTLYVYFPGKTLSNKFYFKFDQSILEGTVQNANSQVIYKPDPSGKITDEDLVVSGEILINEDLKERILKAKEISIKFTAGTQEVIVKFDQENIINIKKFLN</sequence>
<accession>A0A4R9JZC7</accession>
<proteinExistence type="predicted"/>
<evidence type="ECO:0000313" key="1">
    <source>
        <dbReference type="EMBL" id="TGL58722.1"/>
    </source>
</evidence>
<gene>
    <name evidence="1" type="ORF">EHQ64_16860</name>
</gene>
<dbReference type="Proteomes" id="UP000297762">
    <property type="component" value="Unassembled WGS sequence"/>
</dbReference>
<keyword evidence="2" id="KW-1185">Reference proteome</keyword>
<protein>
    <submittedName>
        <fullName evidence="1">Uncharacterized protein</fullName>
    </submittedName>
</protein>
<organism evidence="1 2">
    <name type="scientific">Leptospira sarikeiensis</name>
    <dbReference type="NCBI Taxonomy" id="2484943"/>
    <lineage>
        <taxon>Bacteria</taxon>
        <taxon>Pseudomonadati</taxon>
        <taxon>Spirochaetota</taxon>
        <taxon>Spirochaetia</taxon>
        <taxon>Leptospirales</taxon>
        <taxon>Leptospiraceae</taxon>
        <taxon>Leptospira</taxon>
    </lineage>
</organism>
<reference evidence="1" key="1">
    <citation type="journal article" date="2019" name="PLoS Negl. Trop. Dis.">
        <title>Revisiting the worldwide diversity of Leptospira species in the environment.</title>
        <authorList>
            <person name="Vincent A.T."/>
            <person name="Schiettekatte O."/>
            <person name="Bourhy P."/>
            <person name="Veyrier F.J."/>
            <person name="Picardeau M."/>
        </authorList>
    </citation>
    <scope>NUCLEOTIDE SEQUENCE [LARGE SCALE GENOMIC DNA]</scope>
    <source>
        <strain evidence="1">201702455</strain>
    </source>
</reference>